<organism evidence="7 8">
    <name type="scientific">Croceivirga thetidis</name>
    <dbReference type="NCBI Taxonomy" id="2721623"/>
    <lineage>
        <taxon>Bacteria</taxon>
        <taxon>Pseudomonadati</taxon>
        <taxon>Bacteroidota</taxon>
        <taxon>Flavobacteriia</taxon>
        <taxon>Flavobacteriales</taxon>
        <taxon>Flavobacteriaceae</taxon>
        <taxon>Croceivirga</taxon>
    </lineage>
</organism>
<evidence type="ECO:0000256" key="3">
    <source>
        <dbReference type="ARBA" id="ARBA00022801"/>
    </source>
</evidence>
<keyword evidence="8" id="KW-1185">Reference proteome</keyword>
<gene>
    <name evidence="7" type="ORF">HCU67_14420</name>
</gene>
<dbReference type="InterPro" id="IPR015500">
    <property type="entry name" value="Peptidase_S8_subtilisin-rel"/>
</dbReference>
<dbReference type="InterPro" id="IPR023828">
    <property type="entry name" value="Peptidase_S8_Ser-AS"/>
</dbReference>
<evidence type="ECO:0000313" key="8">
    <source>
        <dbReference type="Proteomes" id="UP000718451"/>
    </source>
</evidence>
<dbReference type="PROSITE" id="PS51892">
    <property type="entry name" value="SUBTILASE"/>
    <property type="match status" value="1"/>
</dbReference>
<dbReference type="SUPFAM" id="SSF52743">
    <property type="entry name" value="Subtilisin-like"/>
    <property type="match status" value="1"/>
</dbReference>
<dbReference type="Pfam" id="PF00082">
    <property type="entry name" value="Peptidase_S8"/>
    <property type="match status" value="2"/>
</dbReference>
<protein>
    <submittedName>
        <fullName evidence="7">S8 family serine peptidase</fullName>
    </submittedName>
</protein>
<feature type="domain" description="Peptidase S8/S53" evidence="6">
    <location>
        <begin position="572"/>
        <end position="677"/>
    </location>
</feature>
<evidence type="ECO:0000256" key="2">
    <source>
        <dbReference type="ARBA" id="ARBA00022670"/>
    </source>
</evidence>
<sequence length="716" mass="78382">MSKKKKSIKELGNYSKVYAKLRMIANGSNEVNAIRSITNQCIAVRDTILKPEAYKNVTNQMAQNISLAPETEISIDELSPKVKEPTRTQLKKGSIDDNPPNAIQANVYIELKSSSSWNDVLNDLKKNKEKSDFKSHITNVRQLGNTVKATIILDYLKVLASSEHIVGIEGTQSILTPPLTLAPTATSLKPKKFTFDQELPKFDHSNVIIGIIDVGGFDYAHPDFLDAQGKTRFLAIWDQGGDHRPSPKKSLNGFEGMDYGSLLLKEHMDQAINDAPNIGVPVKALEPQSQEFESSHATHVASIAAGNSGVCSEADILGVLISLPPVDNDRAKSFTDSSRISDAVDFLLEYAKEQSKPISINISLGTNGHAHDGSAGVSRWIDNQLTVDGRCVCVAAGNAGQEKGLTPDDFGYIMGRIHTSGKISNKGLSIDLEWQVIGNGISDISENELEIWYEPQDRFSIMVKPPGEDWIGPIKPQQFIENQQLDDFSFLSVYNKIYHEANGNNYIAVYLSPNLNPQKVVGIKSGLWKVRLIGDEIRDGNFDAWIERDDPVRRVQNFWSFPSFFTEKTNVDNKSINSLACGHNVIAVGNFDTNNDLINITSSQGPSRDNRKKPEIVGPGTNIVAANGFAGSNNLWTAKTGTSMASPYVCGVAGLLLALQPRLTSSQIAGILKRTASPITGLNYDWKNDTGFGLINSEACIQEAMLLANFEDITAN</sequence>
<dbReference type="EMBL" id="JAAWWL010000002">
    <property type="protein sequence ID" value="NKI33147.1"/>
    <property type="molecule type" value="Genomic_DNA"/>
</dbReference>
<proteinExistence type="inferred from homology"/>
<dbReference type="RefSeq" id="WP_168553295.1">
    <property type="nucleotide sequence ID" value="NZ_JAAWWL010000002.1"/>
</dbReference>
<dbReference type="Gene3D" id="3.40.50.200">
    <property type="entry name" value="Peptidase S8/S53 domain"/>
    <property type="match status" value="1"/>
</dbReference>
<reference evidence="7 8" key="1">
    <citation type="submission" date="2020-04" db="EMBL/GenBank/DDBJ databases">
        <authorList>
            <person name="Yoon J."/>
        </authorList>
    </citation>
    <scope>NUCLEOTIDE SEQUENCE [LARGE SCALE GENOMIC DNA]</scope>
    <source>
        <strain evidence="7 8">DJ-13</strain>
    </source>
</reference>
<name>A0ABX1GWQ6_9FLAO</name>
<dbReference type="InterPro" id="IPR050131">
    <property type="entry name" value="Peptidase_S8_subtilisin-like"/>
</dbReference>
<evidence type="ECO:0000256" key="5">
    <source>
        <dbReference type="PROSITE-ProRule" id="PRU01240"/>
    </source>
</evidence>
<dbReference type="Gene3D" id="2.60.120.1290">
    <property type="match status" value="1"/>
</dbReference>
<evidence type="ECO:0000313" key="7">
    <source>
        <dbReference type="EMBL" id="NKI33147.1"/>
    </source>
</evidence>
<evidence type="ECO:0000256" key="1">
    <source>
        <dbReference type="ARBA" id="ARBA00011073"/>
    </source>
</evidence>
<keyword evidence="4 5" id="KW-0720">Serine protease</keyword>
<evidence type="ECO:0000256" key="4">
    <source>
        <dbReference type="ARBA" id="ARBA00022825"/>
    </source>
</evidence>
<dbReference type="PANTHER" id="PTHR43806">
    <property type="entry name" value="PEPTIDASE S8"/>
    <property type="match status" value="1"/>
</dbReference>
<dbReference type="Proteomes" id="UP000718451">
    <property type="component" value="Unassembled WGS sequence"/>
</dbReference>
<evidence type="ECO:0000259" key="6">
    <source>
        <dbReference type="Pfam" id="PF00082"/>
    </source>
</evidence>
<dbReference type="PRINTS" id="PR00723">
    <property type="entry name" value="SUBTILISIN"/>
</dbReference>
<feature type="active site" description="Charge relay system" evidence="5">
    <location>
        <position position="213"/>
    </location>
</feature>
<feature type="domain" description="Peptidase S8/S53" evidence="6">
    <location>
        <begin position="205"/>
        <end position="403"/>
    </location>
</feature>
<comment type="caution">
    <text evidence="7">The sequence shown here is derived from an EMBL/GenBank/DDBJ whole genome shotgun (WGS) entry which is preliminary data.</text>
</comment>
<comment type="similarity">
    <text evidence="1 5">Belongs to the peptidase S8 family.</text>
</comment>
<dbReference type="PROSITE" id="PS00138">
    <property type="entry name" value="SUBTILASE_SER"/>
    <property type="match status" value="1"/>
</dbReference>
<feature type="active site" description="Charge relay system" evidence="5">
    <location>
        <position position="643"/>
    </location>
</feature>
<feature type="active site" description="Charge relay system" evidence="5">
    <location>
        <position position="296"/>
    </location>
</feature>
<dbReference type="InterPro" id="IPR000209">
    <property type="entry name" value="Peptidase_S8/S53_dom"/>
</dbReference>
<accession>A0ABX1GWQ6</accession>
<dbReference type="PANTHER" id="PTHR43806:SF11">
    <property type="entry name" value="CEREVISIN-RELATED"/>
    <property type="match status" value="1"/>
</dbReference>
<dbReference type="InterPro" id="IPR036852">
    <property type="entry name" value="Peptidase_S8/S53_dom_sf"/>
</dbReference>
<keyword evidence="2 5" id="KW-0645">Protease</keyword>
<keyword evidence="3 5" id="KW-0378">Hydrolase</keyword>